<reference evidence="2 3" key="1">
    <citation type="journal article" date="2018" name="PLoS Pathog.">
        <title>Evolution of structural diversity of trichothecenes, a family of toxins produced by plant pathogenic and entomopathogenic fungi.</title>
        <authorList>
            <person name="Proctor R.H."/>
            <person name="McCormick S.P."/>
            <person name="Kim H.S."/>
            <person name="Cardoza R.E."/>
            <person name="Stanley A.M."/>
            <person name="Lindo L."/>
            <person name="Kelly A."/>
            <person name="Brown D.W."/>
            <person name="Lee T."/>
            <person name="Vaughan M.M."/>
            <person name="Alexander N.J."/>
            <person name="Busman M."/>
            <person name="Gutierrez S."/>
        </authorList>
    </citation>
    <scope>NUCLEOTIDE SEQUENCE [LARGE SCALE GENOMIC DNA]</scope>
    <source>
        <strain evidence="2 3">IBT 40837</strain>
    </source>
</reference>
<evidence type="ECO:0000313" key="2">
    <source>
        <dbReference type="EMBL" id="RFU76347.1"/>
    </source>
</evidence>
<sequence>MDYLKLGLAGRTIYNTLPTGQSKLIVRMTPRSNPAPTPSWRGSAVLSYVPSDEAYETPTPSPDEYSYLEPYSFYDTRYPVTESSTAPRPQYSTVVNVRTTTWVLSRSTTITSVILETYYSTLTEIESSAEAGTVAETAPSCATVSGYPSTYGYGCLSSSSSTSSFQSAMTTITWSPEVTAYPLPSNSDDERASPASTTTTTTSSASVTTTKSDETPPVVTGGGAPLPQAADARALGALAALLAVLV</sequence>
<feature type="region of interest" description="Disordered" evidence="1">
    <location>
        <begin position="181"/>
        <end position="224"/>
    </location>
</feature>
<name>A0A395NKL2_TRIAR</name>
<comment type="caution">
    <text evidence="2">The sequence shown here is derived from an EMBL/GenBank/DDBJ whole genome shotgun (WGS) entry which is preliminary data.</text>
</comment>
<evidence type="ECO:0000313" key="3">
    <source>
        <dbReference type="Proteomes" id="UP000266272"/>
    </source>
</evidence>
<dbReference type="AlphaFoldDB" id="A0A395NKL2"/>
<dbReference type="EMBL" id="PXOA01000357">
    <property type="protein sequence ID" value="RFU76347.1"/>
    <property type="molecule type" value="Genomic_DNA"/>
</dbReference>
<dbReference type="OrthoDB" id="4898996at2759"/>
<protein>
    <submittedName>
        <fullName evidence="2">Uncharacterized protein</fullName>
    </submittedName>
</protein>
<gene>
    <name evidence="2" type="ORF">TARUN_5900</name>
</gene>
<dbReference type="Proteomes" id="UP000266272">
    <property type="component" value="Unassembled WGS sequence"/>
</dbReference>
<accession>A0A395NKL2</accession>
<evidence type="ECO:0000256" key="1">
    <source>
        <dbReference type="SAM" id="MobiDB-lite"/>
    </source>
</evidence>
<feature type="compositionally biased region" description="Low complexity" evidence="1">
    <location>
        <begin position="193"/>
        <end position="210"/>
    </location>
</feature>
<keyword evidence="3" id="KW-1185">Reference proteome</keyword>
<proteinExistence type="predicted"/>
<organism evidence="2 3">
    <name type="scientific">Trichoderma arundinaceum</name>
    <dbReference type="NCBI Taxonomy" id="490622"/>
    <lineage>
        <taxon>Eukaryota</taxon>
        <taxon>Fungi</taxon>
        <taxon>Dikarya</taxon>
        <taxon>Ascomycota</taxon>
        <taxon>Pezizomycotina</taxon>
        <taxon>Sordariomycetes</taxon>
        <taxon>Hypocreomycetidae</taxon>
        <taxon>Hypocreales</taxon>
        <taxon>Hypocreaceae</taxon>
        <taxon>Trichoderma</taxon>
    </lineage>
</organism>